<sequence>MGLCFHSSAYLPPSLPPQFGGERFGDPTSDLEFPETNPSNEQYFSQHSRHPKAKHPHHPFKWSTRRLHTIHQKAHEHWLWSGNYYWPHHDPSKQAPLRSKPHQVRAIASSKAIGPKRAGIEPFARTWEKCDLVKRRGKDQQGHWNQLAEYALEGQECAAVQLPYERERERSERRQLQRRTPSLEREDAFRDEETPKRRREMMMRRGRSFGGAPAPEMSLNVGEEYALGDKIQVVGYEQALYDKQRYKAAVRGEICWPQMVQSLAGEETDMASLHERELVGLSQNRLRFGFRGRSTGREQENISQQRDSLATAGWVLGVDDAHMREAPLLEDVHDISERGGGKDEEWEFLGRVELGF</sequence>
<reference evidence="2 3" key="1">
    <citation type="journal article" date="2023" name="bioRxiv">
        <title>High-quality genome assemblies of four members of thePodospora anserinaspecies complex.</title>
        <authorList>
            <person name="Ament-Velasquez S.L."/>
            <person name="Vogan A.A."/>
            <person name="Wallerman O."/>
            <person name="Hartmann F."/>
            <person name="Gautier V."/>
            <person name="Silar P."/>
            <person name="Giraud T."/>
            <person name="Johannesson H."/>
        </authorList>
    </citation>
    <scope>NUCLEOTIDE SEQUENCE [LARGE SCALE GENOMIC DNA]</scope>
    <source>
        <strain evidence="2 3">CBS 415.72m</strain>
    </source>
</reference>
<dbReference type="Proteomes" id="UP001323405">
    <property type="component" value="Unassembled WGS sequence"/>
</dbReference>
<dbReference type="GeneID" id="87913240"/>
<feature type="compositionally biased region" description="Basic residues" evidence="1">
    <location>
        <begin position="47"/>
        <end position="58"/>
    </location>
</feature>
<evidence type="ECO:0000313" key="2">
    <source>
        <dbReference type="EMBL" id="KAK4649822.1"/>
    </source>
</evidence>
<accession>A0ABR0G296</accession>
<dbReference type="RefSeq" id="XP_062738797.1">
    <property type="nucleotide sequence ID" value="XM_062893333.1"/>
</dbReference>
<evidence type="ECO:0000256" key="1">
    <source>
        <dbReference type="SAM" id="MobiDB-lite"/>
    </source>
</evidence>
<feature type="compositionally biased region" description="Polar residues" evidence="1">
    <location>
        <begin position="36"/>
        <end position="46"/>
    </location>
</feature>
<gene>
    <name evidence="2" type="ORF">QC762_704770</name>
</gene>
<feature type="region of interest" description="Disordered" evidence="1">
    <location>
        <begin position="165"/>
        <end position="199"/>
    </location>
</feature>
<keyword evidence="3" id="KW-1185">Reference proteome</keyword>
<evidence type="ECO:0000313" key="3">
    <source>
        <dbReference type="Proteomes" id="UP001323405"/>
    </source>
</evidence>
<protein>
    <submittedName>
        <fullName evidence="2">Uncharacterized protein</fullName>
    </submittedName>
</protein>
<dbReference type="EMBL" id="JAFFHA010000009">
    <property type="protein sequence ID" value="KAK4649822.1"/>
    <property type="molecule type" value="Genomic_DNA"/>
</dbReference>
<organism evidence="2 3">
    <name type="scientific">Podospora pseudocomata</name>
    <dbReference type="NCBI Taxonomy" id="2093779"/>
    <lineage>
        <taxon>Eukaryota</taxon>
        <taxon>Fungi</taxon>
        <taxon>Dikarya</taxon>
        <taxon>Ascomycota</taxon>
        <taxon>Pezizomycotina</taxon>
        <taxon>Sordariomycetes</taxon>
        <taxon>Sordariomycetidae</taxon>
        <taxon>Sordariales</taxon>
        <taxon>Podosporaceae</taxon>
        <taxon>Podospora</taxon>
    </lineage>
</organism>
<feature type="region of interest" description="Disordered" evidence="1">
    <location>
        <begin position="16"/>
        <end position="58"/>
    </location>
</feature>
<comment type="caution">
    <text evidence="2">The sequence shown here is derived from an EMBL/GenBank/DDBJ whole genome shotgun (WGS) entry which is preliminary data.</text>
</comment>
<name>A0ABR0G296_9PEZI</name>
<proteinExistence type="predicted"/>